<accession>A0A0L0T616</accession>
<reference evidence="2 3" key="1">
    <citation type="submission" date="2009-11" db="EMBL/GenBank/DDBJ databases">
        <title>Annotation of Allomyces macrogynus ATCC 38327.</title>
        <authorList>
            <consortium name="The Broad Institute Genome Sequencing Platform"/>
            <person name="Russ C."/>
            <person name="Cuomo C."/>
            <person name="Burger G."/>
            <person name="Gray M.W."/>
            <person name="Holland P.W.H."/>
            <person name="King N."/>
            <person name="Lang F.B.F."/>
            <person name="Roger A.J."/>
            <person name="Ruiz-Trillo I."/>
            <person name="Young S.K."/>
            <person name="Zeng Q."/>
            <person name="Gargeya S."/>
            <person name="Fitzgerald M."/>
            <person name="Haas B."/>
            <person name="Abouelleil A."/>
            <person name="Alvarado L."/>
            <person name="Arachchi H.M."/>
            <person name="Berlin A."/>
            <person name="Chapman S.B."/>
            <person name="Gearin G."/>
            <person name="Goldberg J."/>
            <person name="Griggs A."/>
            <person name="Gujja S."/>
            <person name="Hansen M."/>
            <person name="Heiman D."/>
            <person name="Howarth C."/>
            <person name="Larimer J."/>
            <person name="Lui A."/>
            <person name="MacDonald P.J.P."/>
            <person name="McCowen C."/>
            <person name="Montmayeur A."/>
            <person name="Murphy C."/>
            <person name="Neiman D."/>
            <person name="Pearson M."/>
            <person name="Priest M."/>
            <person name="Roberts A."/>
            <person name="Saif S."/>
            <person name="Shea T."/>
            <person name="Sisk P."/>
            <person name="Stolte C."/>
            <person name="Sykes S."/>
            <person name="Wortman J."/>
            <person name="Nusbaum C."/>
            <person name="Birren B."/>
        </authorList>
    </citation>
    <scope>NUCLEOTIDE SEQUENCE [LARGE SCALE GENOMIC DNA]</scope>
    <source>
        <strain evidence="2 3">ATCC 38327</strain>
    </source>
</reference>
<gene>
    <name evidence="2" type="ORF">AMAG_14812</name>
</gene>
<name>A0A0L0T616_ALLM3</name>
<evidence type="ECO:0000313" key="2">
    <source>
        <dbReference type="EMBL" id="KNE69974.1"/>
    </source>
</evidence>
<dbReference type="VEuPathDB" id="FungiDB:AMAG_14812"/>
<feature type="region of interest" description="Disordered" evidence="1">
    <location>
        <begin position="1"/>
        <end position="37"/>
    </location>
</feature>
<sequence>MARISDLAAQYGDSEPLYPDGFAPVVTPAPRSSTHSYPTETPVIALAHTVGLRPIERNRDMYRFMEMLERIACKWIAESNMAPPPR</sequence>
<dbReference type="EMBL" id="GG745363">
    <property type="protein sequence ID" value="KNE69974.1"/>
    <property type="molecule type" value="Genomic_DNA"/>
</dbReference>
<dbReference type="AlphaFoldDB" id="A0A0L0T616"/>
<proteinExistence type="predicted"/>
<keyword evidence="3" id="KW-1185">Reference proteome</keyword>
<reference evidence="3" key="2">
    <citation type="submission" date="2009-11" db="EMBL/GenBank/DDBJ databases">
        <title>The Genome Sequence of Allomyces macrogynus strain ATCC 38327.</title>
        <authorList>
            <consortium name="The Broad Institute Genome Sequencing Platform"/>
            <person name="Russ C."/>
            <person name="Cuomo C."/>
            <person name="Shea T."/>
            <person name="Young S.K."/>
            <person name="Zeng Q."/>
            <person name="Koehrsen M."/>
            <person name="Haas B."/>
            <person name="Borodovsky M."/>
            <person name="Guigo R."/>
            <person name="Alvarado L."/>
            <person name="Berlin A."/>
            <person name="Borenstein D."/>
            <person name="Chen Z."/>
            <person name="Engels R."/>
            <person name="Freedman E."/>
            <person name="Gellesch M."/>
            <person name="Goldberg J."/>
            <person name="Griggs A."/>
            <person name="Gujja S."/>
            <person name="Heiman D."/>
            <person name="Hepburn T."/>
            <person name="Howarth C."/>
            <person name="Jen D."/>
            <person name="Larson L."/>
            <person name="Lewis B."/>
            <person name="Mehta T."/>
            <person name="Park D."/>
            <person name="Pearson M."/>
            <person name="Roberts A."/>
            <person name="Saif S."/>
            <person name="Shenoy N."/>
            <person name="Sisk P."/>
            <person name="Stolte C."/>
            <person name="Sykes S."/>
            <person name="Walk T."/>
            <person name="White J."/>
            <person name="Yandava C."/>
            <person name="Burger G."/>
            <person name="Gray M.W."/>
            <person name="Holland P.W.H."/>
            <person name="King N."/>
            <person name="Lang F.B.F."/>
            <person name="Roger A.J."/>
            <person name="Ruiz-Trillo I."/>
            <person name="Lander E."/>
            <person name="Nusbaum C."/>
        </authorList>
    </citation>
    <scope>NUCLEOTIDE SEQUENCE [LARGE SCALE GENOMIC DNA]</scope>
    <source>
        <strain evidence="3">ATCC 38327</strain>
    </source>
</reference>
<protein>
    <submittedName>
        <fullName evidence="2">Uncharacterized protein</fullName>
    </submittedName>
</protein>
<dbReference type="Proteomes" id="UP000054350">
    <property type="component" value="Unassembled WGS sequence"/>
</dbReference>
<organism evidence="2 3">
    <name type="scientific">Allomyces macrogynus (strain ATCC 38327)</name>
    <name type="common">Allomyces javanicus var. macrogynus</name>
    <dbReference type="NCBI Taxonomy" id="578462"/>
    <lineage>
        <taxon>Eukaryota</taxon>
        <taxon>Fungi</taxon>
        <taxon>Fungi incertae sedis</taxon>
        <taxon>Blastocladiomycota</taxon>
        <taxon>Blastocladiomycetes</taxon>
        <taxon>Blastocladiales</taxon>
        <taxon>Blastocladiaceae</taxon>
        <taxon>Allomyces</taxon>
    </lineage>
</organism>
<evidence type="ECO:0000313" key="3">
    <source>
        <dbReference type="Proteomes" id="UP000054350"/>
    </source>
</evidence>
<evidence type="ECO:0000256" key="1">
    <source>
        <dbReference type="SAM" id="MobiDB-lite"/>
    </source>
</evidence>